<feature type="transmembrane region" description="Helical" evidence="1">
    <location>
        <begin position="92"/>
        <end position="111"/>
    </location>
</feature>
<reference evidence="3" key="1">
    <citation type="submission" date="2011-03" db="EMBL/GenBank/DDBJ databases">
        <title>Draft genome sequence of Brevundimonas diminuta.</title>
        <authorList>
            <person name="Brown P.J.B."/>
            <person name="Buechlein A."/>
            <person name="Hemmerich C."/>
            <person name="Brun Y.V."/>
        </authorList>
    </citation>
    <scope>NUCLEOTIDE SEQUENCE [LARGE SCALE GENOMIC DNA]</scope>
    <source>
        <strain evidence="3">C19</strain>
    </source>
</reference>
<keyword evidence="1" id="KW-0472">Membrane</keyword>
<dbReference type="HOGENOM" id="CLU_093674_4_1_5"/>
<dbReference type="RefSeq" id="WP_006271759.1">
    <property type="nucleotide sequence ID" value="NZ_GL883077.1"/>
</dbReference>
<dbReference type="Pfam" id="PF05656">
    <property type="entry name" value="DUF805"/>
    <property type="match status" value="1"/>
</dbReference>
<dbReference type="GO" id="GO:0005886">
    <property type="term" value="C:plasma membrane"/>
    <property type="evidence" value="ECO:0007669"/>
    <property type="project" value="TreeGrafter"/>
</dbReference>
<evidence type="ECO:0000256" key="1">
    <source>
        <dbReference type="SAM" id="Phobius"/>
    </source>
</evidence>
<dbReference type="InterPro" id="IPR008523">
    <property type="entry name" value="DUF805"/>
</dbReference>
<dbReference type="AlphaFoldDB" id="F4QH43"/>
<protein>
    <recommendedName>
        <fullName evidence="4">Inner membrane protein yhaI</fullName>
    </recommendedName>
</protein>
<sequence>MGFGEAVKSCFKNYVNFEGRASRSEFWFFRLFMFLTIIGAIVLAAIAAAIGGDSAQSVPGVTGLLMGVFFLGILLPDISVSVRRLHDTNKSGFWLLISFIPFGGIVLLVFFCTGSDSGPNRFGPNPYARNTIAKTFE</sequence>
<feature type="transmembrane region" description="Helical" evidence="1">
    <location>
        <begin position="62"/>
        <end position="80"/>
    </location>
</feature>
<evidence type="ECO:0008006" key="4">
    <source>
        <dbReference type="Google" id="ProtNLM"/>
    </source>
</evidence>
<feature type="transmembrane region" description="Helical" evidence="1">
    <location>
        <begin position="27"/>
        <end position="50"/>
    </location>
</feature>
<dbReference type="PANTHER" id="PTHR34980">
    <property type="entry name" value="INNER MEMBRANE PROTEIN-RELATED-RELATED"/>
    <property type="match status" value="1"/>
</dbReference>
<organism evidence="2 3">
    <name type="scientific">Asticcacaulis biprosthecium C19</name>
    <dbReference type="NCBI Taxonomy" id="715226"/>
    <lineage>
        <taxon>Bacteria</taxon>
        <taxon>Pseudomonadati</taxon>
        <taxon>Pseudomonadota</taxon>
        <taxon>Alphaproteobacteria</taxon>
        <taxon>Caulobacterales</taxon>
        <taxon>Caulobacteraceae</taxon>
        <taxon>Asticcacaulis</taxon>
    </lineage>
</organism>
<dbReference type="STRING" id="715226.ABI_10170"/>
<keyword evidence="3" id="KW-1185">Reference proteome</keyword>
<proteinExistence type="predicted"/>
<dbReference type="OrthoDB" id="9812349at2"/>
<dbReference type="PANTHER" id="PTHR34980:SF2">
    <property type="entry name" value="INNER MEMBRANE PROTEIN YHAH-RELATED"/>
    <property type="match status" value="1"/>
</dbReference>
<evidence type="ECO:0000313" key="3">
    <source>
        <dbReference type="Proteomes" id="UP000006512"/>
    </source>
</evidence>
<gene>
    <name evidence="2" type="ORF">ABI_10170</name>
</gene>
<evidence type="ECO:0000313" key="2">
    <source>
        <dbReference type="EMBL" id="EGF92580.1"/>
    </source>
</evidence>
<keyword evidence="1" id="KW-0812">Transmembrane</keyword>
<accession>F4QH43</accession>
<name>F4QH43_9CAUL</name>
<dbReference type="Proteomes" id="UP000006512">
    <property type="component" value="Unassembled WGS sequence"/>
</dbReference>
<keyword evidence="1" id="KW-1133">Transmembrane helix</keyword>
<dbReference type="eggNOG" id="COG3152">
    <property type="taxonomic scope" value="Bacteria"/>
</dbReference>
<dbReference type="EMBL" id="GL883077">
    <property type="protein sequence ID" value="EGF92580.1"/>
    <property type="molecule type" value="Genomic_DNA"/>
</dbReference>